<dbReference type="GO" id="GO:0046982">
    <property type="term" value="F:protein heterodimerization activity"/>
    <property type="evidence" value="ECO:0007669"/>
    <property type="project" value="InterPro"/>
</dbReference>
<dbReference type="EMBL" id="KL597061">
    <property type="protein sequence ID" value="KER20403.1"/>
    <property type="molecule type" value="Genomic_DNA"/>
</dbReference>
<evidence type="ECO:0000313" key="11">
    <source>
        <dbReference type="EMBL" id="KER20403.1"/>
    </source>
</evidence>
<evidence type="ECO:0000256" key="4">
    <source>
        <dbReference type="ARBA" id="ARBA00006564"/>
    </source>
</evidence>
<dbReference type="AlphaFoldDB" id="A0A074Z0E4"/>
<dbReference type="GO" id="GO:0000786">
    <property type="term" value="C:nucleosome"/>
    <property type="evidence" value="ECO:0007669"/>
    <property type="project" value="UniProtKB-KW"/>
</dbReference>
<dbReference type="InterPro" id="IPR019809">
    <property type="entry name" value="Histone_H4_CS"/>
</dbReference>
<evidence type="ECO:0000256" key="2">
    <source>
        <dbReference type="ARBA" id="ARBA00004123"/>
    </source>
</evidence>
<comment type="similarity">
    <text evidence="4">Belongs to the histone H4 family.</text>
</comment>
<dbReference type="RefSeq" id="XP_009175860.1">
    <property type="nucleotide sequence ID" value="XM_009177596.1"/>
</dbReference>
<dbReference type="GO" id="GO:0030527">
    <property type="term" value="F:structural constituent of chromatin"/>
    <property type="evidence" value="ECO:0007669"/>
    <property type="project" value="InterPro"/>
</dbReference>
<evidence type="ECO:0000256" key="9">
    <source>
        <dbReference type="ARBA" id="ARBA00023242"/>
    </source>
</evidence>
<dbReference type="PROSITE" id="PS00047">
    <property type="entry name" value="HISTONE_H4"/>
    <property type="match status" value="1"/>
</dbReference>
<dbReference type="PRINTS" id="PR00623">
    <property type="entry name" value="HISTONEH4"/>
</dbReference>
<dbReference type="GO" id="GO:0003677">
    <property type="term" value="F:DNA binding"/>
    <property type="evidence" value="ECO:0007669"/>
    <property type="project" value="UniProtKB-KW"/>
</dbReference>
<accession>A0A074Z0E4</accession>
<evidence type="ECO:0000256" key="3">
    <source>
        <dbReference type="ARBA" id="ARBA00004286"/>
    </source>
</evidence>
<keyword evidence="6" id="KW-0488">Methylation</keyword>
<keyword evidence="9" id="KW-0539">Nucleus</keyword>
<keyword evidence="12" id="KW-1185">Reference proteome</keyword>
<proteinExistence type="inferred from homology"/>
<name>A0A074Z0E4_OPIVI</name>
<dbReference type="Proteomes" id="UP000054324">
    <property type="component" value="Unassembled WGS sequence"/>
</dbReference>
<dbReference type="InterPro" id="IPR009072">
    <property type="entry name" value="Histone-fold"/>
</dbReference>
<evidence type="ECO:0000256" key="8">
    <source>
        <dbReference type="ARBA" id="ARBA00023125"/>
    </source>
</evidence>
<evidence type="ECO:0000256" key="10">
    <source>
        <dbReference type="ARBA" id="ARBA00023269"/>
    </source>
</evidence>
<keyword evidence="10" id="KW-0544">Nucleosome core</keyword>
<sequence>MCERGWAGKDLGKRGAKRHHKLLRDNIQGITKPTVCHLARRANQRILCIQEDLSDISAALTRQSREVTSFLGTTSPSSRTLSVTKSHVHRVSGRFGVRPQSHWEYSGYFNGFSEAEKQAGLKNLRNHSGYLQFHDMHRKKLSLHFLEHVREEDIRPTDAANEQDNSLAGDAKRIYRKKTYYSHASPISSIAVTLSLDRDLPLKYGALIKDTTVFQDTQPDGLRSLILSHATNSLLYGHQGSRWLEYKPSDGKYRSLRRTPALRPLLLGLDGMSTNLHSSGDPHKASVWPNVMPIS</sequence>
<dbReference type="PANTHER" id="PTHR10484">
    <property type="entry name" value="HISTONE H4"/>
    <property type="match status" value="1"/>
</dbReference>
<reference evidence="11 12" key="1">
    <citation type="submission" date="2013-11" db="EMBL/GenBank/DDBJ databases">
        <title>Opisthorchis viverrini - life in the bile duct.</title>
        <authorList>
            <person name="Young N.D."/>
            <person name="Nagarajan N."/>
            <person name="Lin S.J."/>
            <person name="Korhonen P.K."/>
            <person name="Jex A.R."/>
            <person name="Hall R.S."/>
            <person name="Safavi-Hemami H."/>
            <person name="Kaewkong W."/>
            <person name="Bertrand D."/>
            <person name="Gao S."/>
            <person name="Seet Q."/>
            <person name="Wongkham S."/>
            <person name="Teh B.T."/>
            <person name="Wongkham C."/>
            <person name="Intapan P.M."/>
            <person name="Maleewong W."/>
            <person name="Yang X."/>
            <person name="Hu M."/>
            <person name="Wang Z."/>
            <person name="Hofmann A."/>
            <person name="Sternberg P.W."/>
            <person name="Tan P."/>
            <person name="Wang J."/>
            <person name="Gasser R.B."/>
        </authorList>
    </citation>
    <scope>NUCLEOTIDE SEQUENCE [LARGE SCALE GENOMIC DNA]</scope>
</reference>
<keyword evidence="7" id="KW-0007">Acetylation</keyword>
<dbReference type="STRING" id="6198.A0A074Z0E4"/>
<keyword evidence="5" id="KW-0158">Chromosome</keyword>
<keyword evidence="8" id="KW-0238">DNA-binding</keyword>
<evidence type="ECO:0000313" key="12">
    <source>
        <dbReference type="Proteomes" id="UP000054324"/>
    </source>
</evidence>
<comment type="subcellular location">
    <subcellularLocation>
        <location evidence="3">Chromosome</location>
    </subcellularLocation>
    <subcellularLocation>
        <location evidence="2">Nucleus</location>
    </subcellularLocation>
</comment>
<dbReference type="Gene3D" id="1.10.20.10">
    <property type="entry name" value="Histone, subunit A"/>
    <property type="match status" value="1"/>
</dbReference>
<protein>
    <submittedName>
        <fullName evidence="11">Uncharacterized protein</fullName>
    </submittedName>
</protein>
<dbReference type="GeneID" id="20325219"/>
<evidence type="ECO:0000256" key="5">
    <source>
        <dbReference type="ARBA" id="ARBA00022454"/>
    </source>
</evidence>
<comment type="function">
    <text evidence="1">Core component of nucleosome. Nucleosomes wrap and compact DNA into chromatin, limiting DNA accessibility to the cellular machineries which require DNA as a template. Histones thereby play a central role in transcription regulation, DNA repair, DNA replication and chromosomal stability. DNA accessibility is regulated via a complex set of post-translational modifications of histones, also called histone code, and nucleosome remodeling.</text>
</comment>
<dbReference type="CTD" id="20325219"/>
<organism evidence="11 12">
    <name type="scientific">Opisthorchis viverrini</name>
    <name type="common">Southeast Asian liver fluke</name>
    <dbReference type="NCBI Taxonomy" id="6198"/>
    <lineage>
        <taxon>Eukaryota</taxon>
        <taxon>Metazoa</taxon>
        <taxon>Spiralia</taxon>
        <taxon>Lophotrochozoa</taxon>
        <taxon>Platyhelminthes</taxon>
        <taxon>Trematoda</taxon>
        <taxon>Digenea</taxon>
        <taxon>Opisthorchiida</taxon>
        <taxon>Opisthorchiata</taxon>
        <taxon>Opisthorchiidae</taxon>
        <taxon>Opisthorchis</taxon>
    </lineage>
</organism>
<evidence type="ECO:0000256" key="1">
    <source>
        <dbReference type="ARBA" id="ARBA00002001"/>
    </source>
</evidence>
<dbReference type="KEGG" id="ovi:T265_11051"/>
<dbReference type="InterPro" id="IPR001951">
    <property type="entry name" value="Histone_H4"/>
</dbReference>
<dbReference type="GO" id="GO:0005634">
    <property type="term" value="C:nucleus"/>
    <property type="evidence" value="ECO:0007669"/>
    <property type="project" value="UniProtKB-SubCell"/>
</dbReference>
<gene>
    <name evidence="11" type="ORF">T265_11051</name>
</gene>
<evidence type="ECO:0000256" key="6">
    <source>
        <dbReference type="ARBA" id="ARBA00022481"/>
    </source>
</evidence>
<evidence type="ECO:0000256" key="7">
    <source>
        <dbReference type="ARBA" id="ARBA00022990"/>
    </source>
</evidence>